<dbReference type="InterPro" id="IPR006175">
    <property type="entry name" value="YjgF/YER057c/UK114"/>
</dbReference>
<evidence type="ECO:0000313" key="2">
    <source>
        <dbReference type="EMBL" id="ODV70992.1"/>
    </source>
</evidence>
<keyword evidence="3" id="KW-1185">Reference proteome</keyword>
<proteinExistence type="inferred from homology"/>
<accession>A0A1E4RUP4</accession>
<dbReference type="Pfam" id="PF01042">
    <property type="entry name" value="Ribonuc_L-PSP"/>
    <property type="match status" value="3"/>
</dbReference>
<dbReference type="GO" id="GO:0019239">
    <property type="term" value="F:deaminase activity"/>
    <property type="evidence" value="ECO:0007669"/>
    <property type="project" value="TreeGrafter"/>
</dbReference>
<dbReference type="SUPFAM" id="SSF55298">
    <property type="entry name" value="YjgF-like"/>
    <property type="match status" value="3"/>
</dbReference>
<organism evidence="2 3">
    <name type="scientific">Cyberlindnera jadinii (strain ATCC 18201 / CBS 1600 / BCRC 20928 / JCM 3617 / NBRC 0987 / NRRL Y-1542)</name>
    <name type="common">Torula yeast</name>
    <name type="synonym">Candida utilis</name>
    <dbReference type="NCBI Taxonomy" id="983966"/>
    <lineage>
        <taxon>Eukaryota</taxon>
        <taxon>Fungi</taxon>
        <taxon>Dikarya</taxon>
        <taxon>Ascomycota</taxon>
        <taxon>Saccharomycotina</taxon>
        <taxon>Saccharomycetes</taxon>
        <taxon>Phaffomycetales</taxon>
        <taxon>Phaffomycetaceae</taxon>
        <taxon>Cyberlindnera</taxon>
    </lineage>
</organism>
<dbReference type="OrthoDB" id="309640at2759"/>
<evidence type="ECO:0000256" key="1">
    <source>
        <dbReference type="ARBA" id="ARBA00010552"/>
    </source>
</evidence>
<dbReference type="AlphaFoldDB" id="A0A1E4RUP4"/>
<dbReference type="CDD" id="cd00448">
    <property type="entry name" value="YjgF_YER057c_UK114_family"/>
    <property type="match status" value="3"/>
</dbReference>
<sequence length="401" mass="43698">MSILNFWKKRVSPEQITWQQVNPSLSSKATSLPPLSPAYKSKQRVFTSGQVGTDAQGKLSSDIVEQTENCCLNMQRILETTGSSMYKVVKVLLFIKRREDAAVVNEIYQTKFGNAPPARSAILCDFPNPNVLVEFEVIATVDPSLQPVSWEQINEPALKFLSPGFRAHGLVHTSGQVGFDSNGDLPSDIAEQTINAIENVSKVLKAGGSSLDNSLKVLFFISKREYASIVNKIYPKYFKNKPARSLIIVDFPNSDIGVELEVIASSAASPSPVRQITWEDIGSSGNNLLSPAYATRDLVFTSGQLGTDSTGKLPANCIAQTENALKNVIKVLEASGSSIDKSLKVLLLIKNREDVSAINEVYAKYFTTKPARSAILVGFPNPNVLVEIEVVAEVDSTKSKL</sequence>
<dbReference type="Gene3D" id="3.30.1330.40">
    <property type="entry name" value="RutC-like"/>
    <property type="match status" value="3"/>
</dbReference>
<reference evidence="2 3" key="1">
    <citation type="journal article" date="2016" name="Proc. Natl. Acad. Sci. U.S.A.">
        <title>Comparative genomics of biotechnologically important yeasts.</title>
        <authorList>
            <person name="Riley R."/>
            <person name="Haridas S."/>
            <person name="Wolfe K.H."/>
            <person name="Lopes M.R."/>
            <person name="Hittinger C.T."/>
            <person name="Goeker M."/>
            <person name="Salamov A.A."/>
            <person name="Wisecaver J.H."/>
            <person name="Long T.M."/>
            <person name="Calvey C.H."/>
            <person name="Aerts A.L."/>
            <person name="Barry K.W."/>
            <person name="Choi C."/>
            <person name="Clum A."/>
            <person name="Coughlan A.Y."/>
            <person name="Deshpande S."/>
            <person name="Douglass A.P."/>
            <person name="Hanson S.J."/>
            <person name="Klenk H.-P."/>
            <person name="LaButti K.M."/>
            <person name="Lapidus A."/>
            <person name="Lindquist E.A."/>
            <person name="Lipzen A.M."/>
            <person name="Meier-Kolthoff J.P."/>
            <person name="Ohm R.A."/>
            <person name="Otillar R.P."/>
            <person name="Pangilinan J.L."/>
            <person name="Peng Y."/>
            <person name="Rokas A."/>
            <person name="Rosa C.A."/>
            <person name="Scheuner C."/>
            <person name="Sibirny A.A."/>
            <person name="Slot J.C."/>
            <person name="Stielow J.B."/>
            <person name="Sun H."/>
            <person name="Kurtzman C.P."/>
            <person name="Blackwell M."/>
            <person name="Grigoriev I.V."/>
            <person name="Jeffries T.W."/>
        </authorList>
    </citation>
    <scope>NUCLEOTIDE SEQUENCE [LARGE SCALE GENOMIC DNA]</scope>
    <source>
        <strain evidence="3">ATCC 18201 / CBS 1600 / BCRC 20928 / JCM 3617 / NBRC 0987 / NRRL Y-1542</strain>
    </source>
</reference>
<dbReference type="EMBL" id="KV453946">
    <property type="protein sequence ID" value="ODV70992.1"/>
    <property type="molecule type" value="Genomic_DNA"/>
</dbReference>
<dbReference type="GeneID" id="30992164"/>
<dbReference type="GO" id="GO:0005829">
    <property type="term" value="C:cytosol"/>
    <property type="evidence" value="ECO:0007669"/>
    <property type="project" value="TreeGrafter"/>
</dbReference>
<protein>
    <submittedName>
        <fullName evidence="2">YjgF-like protein</fullName>
    </submittedName>
</protein>
<name>A0A1E4RUP4_CYBJN</name>
<gene>
    <name evidence="2" type="ORF">CYBJADRAFT_53315</name>
</gene>
<dbReference type="PANTHER" id="PTHR11803:SF58">
    <property type="entry name" value="PROTEIN HMF1-RELATED"/>
    <property type="match status" value="1"/>
</dbReference>
<dbReference type="STRING" id="983966.A0A1E4RUP4"/>
<dbReference type="Proteomes" id="UP000094389">
    <property type="component" value="Unassembled WGS sequence"/>
</dbReference>
<comment type="similarity">
    <text evidence="1">Belongs to the RutC family.</text>
</comment>
<evidence type="ECO:0000313" key="3">
    <source>
        <dbReference type="Proteomes" id="UP000094389"/>
    </source>
</evidence>
<dbReference type="InterPro" id="IPR035959">
    <property type="entry name" value="RutC-like_sf"/>
</dbReference>
<dbReference type="PANTHER" id="PTHR11803">
    <property type="entry name" value="2-IMINOBUTANOATE/2-IMINOPROPANOATE DEAMINASE RIDA"/>
    <property type="match status" value="1"/>
</dbReference>
<dbReference type="RefSeq" id="XP_020068031.1">
    <property type="nucleotide sequence ID" value="XM_020217768.1"/>
</dbReference>